<dbReference type="GO" id="GO:0019464">
    <property type="term" value="P:glycine decarboxylation via glycine cleavage system"/>
    <property type="evidence" value="ECO:0007669"/>
    <property type="project" value="TreeGrafter"/>
</dbReference>
<dbReference type="PANTHER" id="PTHR11773:SF1">
    <property type="entry name" value="GLYCINE DEHYDROGENASE (DECARBOXYLATING), MITOCHONDRIAL"/>
    <property type="match status" value="1"/>
</dbReference>
<feature type="non-terminal residue" evidence="1">
    <location>
        <position position="223"/>
    </location>
</feature>
<evidence type="ECO:0000313" key="1">
    <source>
        <dbReference type="EMBL" id="GAG30590.1"/>
    </source>
</evidence>
<dbReference type="GO" id="GO:0030170">
    <property type="term" value="F:pyridoxal phosphate binding"/>
    <property type="evidence" value="ECO:0007669"/>
    <property type="project" value="TreeGrafter"/>
</dbReference>
<organism evidence="1">
    <name type="scientific">marine sediment metagenome</name>
    <dbReference type="NCBI Taxonomy" id="412755"/>
    <lineage>
        <taxon>unclassified sequences</taxon>
        <taxon>metagenomes</taxon>
        <taxon>ecological metagenomes</taxon>
    </lineage>
</organism>
<dbReference type="SUPFAM" id="SSF53383">
    <property type="entry name" value="PLP-dependent transferases"/>
    <property type="match status" value="1"/>
</dbReference>
<dbReference type="GO" id="GO:0004375">
    <property type="term" value="F:glycine dehydrogenase (decarboxylating) activity"/>
    <property type="evidence" value="ECO:0007669"/>
    <property type="project" value="InterPro"/>
</dbReference>
<comment type="caution">
    <text evidence="1">The sequence shown here is derived from an EMBL/GenBank/DDBJ whole genome shotgun (WGS) entry which is preliminary data.</text>
</comment>
<reference evidence="1" key="1">
    <citation type="journal article" date="2014" name="Front. Microbiol.">
        <title>High frequency of phylogenetically diverse reductive dehalogenase-homologous genes in deep subseafloor sedimentary metagenomes.</title>
        <authorList>
            <person name="Kawai M."/>
            <person name="Futagami T."/>
            <person name="Toyoda A."/>
            <person name="Takaki Y."/>
            <person name="Nishi S."/>
            <person name="Hori S."/>
            <person name="Arai W."/>
            <person name="Tsubouchi T."/>
            <person name="Morono Y."/>
            <person name="Uchiyama I."/>
            <person name="Ito T."/>
            <person name="Fujiyama A."/>
            <person name="Inagaki F."/>
            <person name="Takami H."/>
        </authorList>
    </citation>
    <scope>NUCLEOTIDE SEQUENCE</scope>
    <source>
        <strain evidence="1">Expedition CK06-06</strain>
    </source>
</reference>
<sequence>MDANEHLIFNKGNELVQQNFIPKLDIKSEKIEEILPKNLIRDELRIPDISEVEIVRHYIKLSKINYGVDSGIYPLGSCTMKYNPKINEIVARMTSFSKVHPLQGENEGALEILYEISQMLGEITGMDGFTLQPAAGAHGELVGLLIIKKYFETRGIVKNKIIIPDSAHGTNPASAKMAGFSIIELQSNEQGEVPLDHLEYAMKQGDVAGIMLTNPNTLGVFDR</sequence>
<name>X0WIV7_9ZZZZ</name>
<dbReference type="GO" id="GO:0005829">
    <property type="term" value="C:cytosol"/>
    <property type="evidence" value="ECO:0007669"/>
    <property type="project" value="TreeGrafter"/>
</dbReference>
<dbReference type="GO" id="GO:0005960">
    <property type="term" value="C:glycine cleavage complex"/>
    <property type="evidence" value="ECO:0007669"/>
    <property type="project" value="TreeGrafter"/>
</dbReference>
<dbReference type="Gene3D" id="6.20.440.10">
    <property type="match status" value="1"/>
</dbReference>
<dbReference type="GO" id="GO:0016594">
    <property type="term" value="F:glycine binding"/>
    <property type="evidence" value="ECO:0007669"/>
    <property type="project" value="TreeGrafter"/>
</dbReference>
<dbReference type="InterPro" id="IPR020581">
    <property type="entry name" value="GDC_P"/>
</dbReference>
<dbReference type="Gene3D" id="3.40.640.10">
    <property type="entry name" value="Type I PLP-dependent aspartate aminotransferase-like (Major domain)"/>
    <property type="match status" value="1"/>
</dbReference>
<dbReference type="InterPro" id="IPR015424">
    <property type="entry name" value="PyrdxlP-dep_Trfase"/>
</dbReference>
<dbReference type="InterPro" id="IPR015421">
    <property type="entry name" value="PyrdxlP-dep_Trfase_major"/>
</dbReference>
<gene>
    <name evidence="1" type="ORF">S01H1_70071</name>
</gene>
<dbReference type="PANTHER" id="PTHR11773">
    <property type="entry name" value="GLYCINE DEHYDROGENASE, DECARBOXYLATING"/>
    <property type="match status" value="1"/>
</dbReference>
<accession>X0WIV7</accession>
<protein>
    <recommendedName>
        <fullName evidence="2">Aminotransferase class V domain-containing protein</fullName>
    </recommendedName>
</protein>
<proteinExistence type="predicted"/>
<evidence type="ECO:0008006" key="2">
    <source>
        <dbReference type="Google" id="ProtNLM"/>
    </source>
</evidence>
<dbReference type="EMBL" id="BARS01046566">
    <property type="protein sequence ID" value="GAG30590.1"/>
    <property type="molecule type" value="Genomic_DNA"/>
</dbReference>
<dbReference type="AlphaFoldDB" id="X0WIV7"/>